<accession>A0A0H2MN40</accession>
<dbReference type="OrthoDB" id="128519at2"/>
<dbReference type="InterPro" id="IPR003737">
    <property type="entry name" value="GlcNAc_PI_deacetylase-related"/>
</dbReference>
<keyword evidence="2" id="KW-1185">Reference proteome</keyword>
<evidence type="ECO:0008006" key="3">
    <source>
        <dbReference type="Google" id="ProtNLM"/>
    </source>
</evidence>
<dbReference type="Proteomes" id="UP000035444">
    <property type="component" value="Unassembled WGS sequence"/>
</dbReference>
<dbReference type="STRING" id="1489064.WH96_01325"/>
<organism evidence="1 2">
    <name type="scientific">Kiloniella spongiae</name>
    <dbReference type="NCBI Taxonomy" id="1489064"/>
    <lineage>
        <taxon>Bacteria</taxon>
        <taxon>Pseudomonadati</taxon>
        <taxon>Pseudomonadota</taxon>
        <taxon>Alphaproteobacteria</taxon>
        <taxon>Rhodospirillales</taxon>
        <taxon>Kiloniellaceae</taxon>
        <taxon>Kiloniella</taxon>
    </lineage>
</organism>
<evidence type="ECO:0000313" key="1">
    <source>
        <dbReference type="EMBL" id="KLN62197.1"/>
    </source>
</evidence>
<evidence type="ECO:0000313" key="2">
    <source>
        <dbReference type="Proteomes" id="UP000035444"/>
    </source>
</evidence>
<dbReference type="Pfam" id="PF02585">
    <property type="entry name" value="PIG-L"/>
    <property type="match status" value="1"/>
</dbReference>
<protein>
    <recommendedName>
        <fullName evidence="3">GlcNAc-PI de-N-acetylase</fullName>
    </recommendedName>
</protein>
<name>A0A0H2MN40_9PROT</name>
<dbReference type="PATRIC" id="fig|1489064.4.peg.1185"/>
<dbReference type="AlphaFoldDB" id="A0A0H2MN40"/>
<dbReference type="Gene3D" id="3.40.50.10320">
    <property type="entry name" value="LmbE-like"/>
    <property type="match status" value="1"/>
</dbReference>
<dbReference type="InterPro" id="IPR024078">
    <property type="entry name" value="LmbE-like_dom_sf"/>
</dbReference>
<sequence length="254" mass="29123">MSHVFLFSHQDDEFGVFKAISDLTNSKKDVHIIYLTTGTLDGSISKRRNKESTDVLSKFGIEKKQIHFIGCENKLCDGKLYQNLHIAEKSLDTLFNLIGPPSTLYIHAWEGGHQDHDAAHILGLAMAQKHACMGQTFQFSLYNGHTLPWALYHVLKPIPENGPIQRTQMSWGDRIRFITYCCRYPSQLKTWIGLLPFTLINYLFDGHQKLQLCNINRLQLPPHTGILLYEARKVLSYDEFKAGVTAFLKQHFKC</sequence>
<gene>
    <name evidence="1" type="ORF">WH96_01325</name>
</gene>
<dbReference type="SUPFAM" id="SSF102588">
    <property type="entry name" value="LmbE-like"/>
    <property type="match status" value="1"/>
</dbReference>
<proteinExistence type="predicted"/>
<reference evidence="1 2" key="1">
    <citation type="submission" date="2015-03" db="EMBL/GenBank/DDBJ databases">
        <title>Genome Sequence of Kiloniella spongiae MEBiC09566, isolated from a marine sponge.</title>
        <authorList>
            <person name="Shao Z."/>
            <person name="Wang L."/>
            <person name="Li X."/>
        </authorList>
    </citation>
    <scope>NUCLEOTIDE SEQUENCE [LARGE SCALE GENOMIC DNA]</scope>
    <source>
        <strain evidence="1 2">MEBiC09566</strain>
    </source>
</reference>
<dbReference type="EMBL" id="LAQL01000002">
    <property type="protein sequence ID" value="KLN62197.1"/>
    <property type="molecule type" value="Genomic_DNA"/>
</dbReference>
<dbReference type="RefSeq" id="WP_047762323.1">
    <property type="nucleotide sequence ID" value="NZ_LAQL01000002.1"/>
</dbReference>
<comment type="caution">
    <text evidence="1">The sequence shown here is derived from an EMBL/GenBank/DDBJ whole genome shotgun (WGS) entry which is preliminary data.</text>
</comment>